<dbReference type="Proteomes" id="UP000318148">
    <property type="component" value="Unassembled WGS sequence"/>
</dbReference>
<dbReference type="PROSITE" id="PS51257">
    <property type="entry name" value="PROKAR_LIPOPROTEIN"/>
    <property type="match status" value="1"/>
</dbReference>
<comment type="caution">
    <text evidence="1">The sequence shown here is derived from an EMBL/GenBank/DDBJ whole genome shotgun (WGS) entry which is preliminary data.</text>
</comment>
<dbReference type="EMBL" id="SHBO01000026">
    <property type="protein sequence ID" value="RZO06431.1"/>
    <property type="molecule type" value="Genomic_DNA"/>
</dbReference>
<accession>A0A520LMJ5</accession>
<reference evidence="1 2" key="1">
    <citation type="submission" date="2019-02" db="EMBL/GenBank/DDBJ databases">
        <title>Prokaryotic population dynamics and viral predation in marine succession experiment using metagenomics: the confinement effect.</title>
        <authorList>
            <person name="Haro-Moreno J.M."/>
            <person name="Rodriguez-Valera F."/>
            <person name="Lopez-Perez M."/>
        </authorList>
    </citation>
    <scope>NUCLEOTIDE SEQUENCE [LARGE SCALE GENOMIC DNA]</scope>
    <source>
        <strain evidence="1">MED-G169</strain>
    </source>
</reference>
<gene>
    <name evidence="1" type="ORF">EVB02_02570</name>
</gene>
<name>A0A520LMJ5_9GAMM</name>
<evidence type="ECO:0000313" key="1">
    <source>
        <dbReference type="EMBL" id="RZO06431.1"/>
    </source>
</evidence>
<dbReference type="AlphaFoldDB" id="A0A520LMJ5"/>
<proteinExistence type="predicted"/>
<sequence length="232" mass="25755">MNHYTIRKIFIFFISSIFLVSCSDDGTDTDNQIPHDFNYDMNDLDQSLRIVLMMGHVAAGMELYRQGELTMAAPHLLHPISETHKKEREGFQEMGLDVVSFVLVSTALEAKRPASEVEPFLKKAEENLSSIASKIDGNPINQIMFLLEQLEDEYKIGLTDGVITDIGEYQDAYGFAVTAKLIAANSSLSNADMLVQSLNDLLSLWPEGPKPTANPSSISLISSQVSEIKRLL</sequence>
<evidence type="ECO:0000313" key="2">
    <source>
        <dbReference type="Proteomes" id="UP000318148"/>
    </source>
</evidence>
<organism evidence="1 2">
    <name type="scientific">SAR92 clade bacterium</name>
    <dbReference type="NCBI Taxonomy" id="2315479"/>
    <lineage>
        <taxon>Bacteria</taxon>
        <taxon>Pseudomonadati</taxon>
        <taxon>Pseudomonadota</taxon>
        <taxon>Gammaproteobacteria</taxon>
        <taxon>Cellvibrionales</taxon>
        <taxon>Porticoccaceae</taxon>
        <taxon>SAR92 clade</taxon>
    </lineage>
</organism>
<protein>
    <submittedName>
        <fullName evidence="1">Uncharacterized protein</fullName>
    </submittedName>
</protein>